<gene>
    <name evidence="2" type="ORF">BD410DRAFT_693151</name>
</gene>
<dbReference type="AlphaFoldDB" id="A0A4Y7PK12"/>
<keyword evidence="3" id="KW-1185">Reference proteome</keyword>
<dbReference type="Proteomes" id="UP000294933">
    <property type="component" value="Unassembled WGS sequence"/>
</dbReference>
<dbReference type="InterPro" id="IPR000210">
    <property type="entry name" value="BTB/POZ_dom"/>
</dbReference>
<reference evidence="2 3" key="1">
    <citation type="submission" date="2018-06" db="EMBL/GenBank/DDBJ databases">
        <title>A transcriptomic atlas of mushroom development highlights an independent origin of complex multicellularity.</title>
        <authorList>
            <consortium name="DOE Joint Genome Institute"/>
            <person name="Krizsan K."/>
            <person name="Almasi E."/>
            <person name="Merenyi Z."/>
            <person name="Sahu N."/>
            <person name="Viragh M."/>
            <person name="Koszo T."/>
            <person name="Mondo S."/>
            <person name="Kiss B."/>
            <person name="Balint B."/>
            <person name="Kues U."/>
            <person name="Barry K."/>
            <person name="Hegedus J.C."/>
            <person name="Henrissat B."/>
            <person name="Johnson J."/>
            <person name="Lipzen A."/>
            <person name="Ohm R."/>
            <person name="Nagy I."/>
            <person name="Pangilinan J."/>
            <person name="Yan J."/>
            <person name="Xiong Y."/>
            <person name="Grigoriev I.V."/>
            <person name="Hibbett D.S."/>
            <person name="Nagy L.G."/>
        </authorList>
    </citation>
    <scope>NUCLEOTIDE SEQUENCE [LARGE SCALE GENOMIC DNA]</scope>
    <source>
        <strain evidence="2 3">SZMC22713</strain>
    </source>
</reference>
<feature type="domain" description="BTB" evidence="1">
    <location>
        <begin position="10"/>
        <end position="79"/>
    </location>
</feature>
<evidence type="ECO:0000313" key="2">
    <source>
        <dbReference type="EMBL" id="TDL15565.1"/>
    </source>
</evidence>
<name>A0A4Y7PK12_9AGAM</name>
<accession>A0A4Y7PK12</accession>
<feature type="non-terminal residue" evidence="2">
    <location>
        <position position="166"/>
    </location>
</feature>
<feature type="non-terminal residue" evidence="2">
    <location>
        <position position="1"/>
    </location>
</feature>
<evidence type="ECO:0000259" key="1">
    <source>
        <dbReference type="PROSITE" id="PS50097"/>
    </source>
</evidence>
<sequence length="166" mass="18810">RHPKLWFKDGNIILTTNASMFRVHQGVLSMHSSVFDDLFSLPQQDSDKVNLTFDGLSVVEISDADADFTHLLRFFYDRRYYQGGTPTTFEIISGLLRMSTKYQLDELRAEIISHLALAYPSTLEKYIEAVEPKAQLPLFPPFEGQHFTIVALARETDASTLLPAAL</sequence>
<proteinExistence type="predicted"/>
<dbReference type="SUPFAM" id="SSF54695">
    <property type="entry name" value="POZ domain"/>
    <property type="match status" value="1"/>
</dbReference>
<dbReference type="OrthoDB" id="2757422at2759"/>
<protein>
    <recommendedName>
        <fullName evidence="1">BTB domain-containing protein</fullName>
    </recommendedName>
</protein>
<dbReference type="VEuPathDB" id="FungiDB:BD410DRAFT_693151"/>
<dbReference type="InterPro" id="IPR011333">
    <property type="entry name" value="SKP1/BTB/POZ_sf"/>
</dbReference>
<dbReference type="EMBL" id="ML170270">
    <property type="protein sequence ID" value="TDL15565.1"/>
    <property type="molecule type" value="Genomic_DNA"/>
</dbReference>
<evidence type="ECO:0000313" key="3">
    <source>
        <dbReference type="Proteomes" id="UP000294933"/>
    </source>
</evidence>
<organism evidence="2 3">
    <name type="scientific">Rickenella mellea</name>
    <dbReference type="NCBI Taxonomy" id="50990"/>
    <lineage>
        <taxon>Eukaryota</taxon>
        <taxon>Fungi</taxon>
        <taxon>Dikarya</taxon>
        <taxon>Basidiomycota</taxon>
        <taxon>Agaricomycotina</taxon>
        <taxon>Agaricomycetes</taxon>
        <taxon>Hymenochaetales</taxon>
        <taxon>Rickenellaceae</taxon>
        <taxon>Rickenella</taxon>
    </lineage>
</organism>
<dbReference type="Gene3D" id="3.30.710.10">
    <property type="entry name" value="Potassium Channel Kv1.1, Chain A"/>
    <property type="match status" value="1"/>
</dbReference>
<dbReference type="Pfam" id="PF00651">
    <property type="entry name" value="BTB"/>
    <property type="match status" value="1"/>
</dbReference>
<dbReference type="PROSITE" id="PS50097">
    <property type="entry name" value="BTB"/>
    <property type="match status" value="1"/>
</dbReference>